<dbReference type="InterPro" id="IPR001925">
    <property type="entry name" value="Porin_Euk"/>
</dbReference>
<dbReference type="GO" id="GO:0008308">
    <property type="term" value="F:voltage-gated monoatomic anion channel activity"/>
    <property type="evidence" value="ECO:0007669"/>
    <property type="project" value="InterPro"/>
</dbReference>
<evidence type="ECO:0000256" key="5">
    <source>
        <dbReference type="ARBA" id="ARBA00022692"/>
    </source>
</evidence>
<evidence type="ECO:0000256" key="2">
    <source>
        <dbReference type="ARBA" id="ARBA00007780"/>
    </source>
</evidence>
<organism evidence="11 12">
    <name type="scientific">Wickerhamomyces pijperi</name>
    <name type="common">Yeast</name>
    <name type="synonym">Pichia pijperi</name>
    <dbReference type="NCBI Taxonomy" id="599730"/>
    <lineage>
        <taxon>Eukaryota</taxon>
        <taxon>Fungi</taxon>
        <taxon>Dikarya</taxon>
        <taxon>Ascomycota</taxon>
        <taxon>Saccharomycotina</taxon>
        <taxon>Saccharomycetes</taxon>
        <taxon>Phaffomycetales</taxon>
        <taxon>Wickerhamomycetaceae</taxon>
        <taxon>Wickerhamomyces</taxon>
    </lineage>
</organism>
<comment type="caution">
    <text evidence="11">The sequence shown here is derived from an EMBL/GenBank/DDBJ whole genome shotgun (WGS) entry which is preliminary data.</text>
</comment>
<dbReference type="InterPro" id="IPR023614">
    <property type="entry name" value="Porin_dom_sf"/>
</dbReference>
<dbReference type="OrthoDB" id="7827681at2759"/>
<evidence type="ECO:0000256" key="9">
    <source>
        <dbReference type="ARBA" id="ARBA00023128"/>
    </source>
</evidence>
<keyword evidence="7" id="KW-0406">Ion transport</keyword>
<comment type="subcellular location">
    <subcellularLocation>
        <location evidence="1">Mitochondrion outer membrane</location>
    </subcellularLocation>
</comment>
<dbReference type="PROSITE" id="PS00558">
    <property type="entry name" value="EUKARYOTIC_PORIN"/>
    <property type="match status" value="1"/>
</dbReference>
<keyword evidence="10" id="KW-0472">Membrane</keyword>
<dbReference type="PANTHER" id="PTHR11743:SF70">
    <property type="entry name" value="GH26960P-RELATED"/>
    <property type="match status" value="1"/>
</dbReference>
<dbReference type="Pfam" id="PF01459">
    <property type="entry name" value="Porin_3"/>
    <property type="match status" value="1"/>
</dbReference>
<evidence type="ECO:0008006" key="13">
    <source>
        <dbReference type="Google" id="ProtNLM"/>
    </source>
</evidence>
<protein>
    <recommendedName>
        <fullName evidence="13">Mitochondrial outer membrane protein porin</fullName>
    </recommendedName>
</protein>
<reference evidence="11" key="2">
    <citation type="submission" date="2021-01" db="EMBL/GenBank/DDBJ databases">
        <authorList>
            <person name="Schikora-Tamarit M.A."/>
        </authorList>
    </citation>
    <scope>NUCLEOTIDE SEQUENCE</scope>
    <source>
        <strain evidence="11">CBS2887</strain>
    </source>
</reference>
<keyword evidence="8" id="KW-0626">Porin</keyword>
<name>A0A9P8Q451_WICPI</name>
<accession>A0A9P8Q451</accession>
<comment type="similarity">
    <text evidence="2">Belongs to the eukaryotic mitochondrial porin family.</text>
</comment>
<dbReference type="GO" id="GO:0005741">
    <property type="term" value="C:mitochondrial outer membrane"/>
    <property type="evidence" value="ECO:0007669"/>
    <property type="project" value="UniProtKB-SubCell"/>
</dbReference>
<keyword evidence="12" id="KW-1185">Reference proteome</keyword>
<keyword evidence="3" id="KW-0813">Transport</keyword>
<dbReference type="CDD" id="cd07306">
    <property type="entry name" value="Porin3_VDAC"/>
    <property type="match status" value="1"/>
</dbReference>
<evidence type="ECO:0000256" key="6">
    <source>
        <dbReference type="ARBA" id="ARBA00022787"/>
    </source>
</evidence>
<dbReference type="Gene3D" id="2.40.160.10">
    <property type="entry name" value="Porin"/>
    <property type="match status" value="1"/>
</dbReference>
<dbReference type="GO" id="GO:0015288">
    <property type="term" value="F:porin activity"/>
    <property type="evidence" value="ECO:0007669"/>
    <property type="project" value="UniProtKB-KW"/>
</dbReference>
<evidence type="ECO:0000256" key="8">
    <source>
        <dbReference type="ARBA" id="ARBA00023114"/>
    </source>
</evidence>
<keyword evidence="5" id="KW-0812">Transmembrane</keyword>
<dbReference type="Proteomes" id="UP000774326">
    <property type="component" value="Unassembled WGS sequence"/>
</dbReference>
<keyword evidence="4" id="KW-1134">Transmembrane beta strand</keyword>
<dbReference type="PRINTS" id="PR00185">
    <property type="entry name" value="EUKARYTPORIN"/>
</dbReference>
<evidence type="ECO:0000313" key="11">
    <source>
        <dbReference type="EMBL" id="KAH3682439.1"/>
    </source>
</evidence>
<dbReference type="AlphaFoldDB" id="A0A9P8Q451"/>
<evidence type="ECO:0000256" key="3">
    <source>
        <dbReference type="ARBA" id="ARBA00022448"/>
    </source>
</evidence>
<dbReference type="EMBL" id="JAEUBG010003687">
    <property type="protein sequence ID" value="KAH3682439.1"/>
    <property type="molecule type" value="Genomic_DNA"/>
</dbReference>
<keyword evidence="6" id="KW-1000">Mitochondrion outer membrane</keyword>
<gene>
    <name evidence="11" type="ORF">WICPIJ_006581</name>
</gene>
<dbReference type="FunFam" id="2.40.160.10:FF:000012">
    <property type="entry name" value="Voltage-dependent anion-selective channel"/>
    <property type="match status" value="1"/>
</dbReference>
<sequence length="311" mass="32779">MVEYWEIKLLDSCGRVQRSVFIQTMAPPVFSDISKNQNGLLNRDFFHAAPAAIDVATTAPNGVAFTVKGKSSPKDGSISGNLEAKFADKASGLTLTQGWNTANALDTKIELAEVLTPGLKAELLTSLVPNGTRGAKFNVYFTQPSVTARAFFDLLKGPTFVGDATVGHEGFTAGAEVGYDISAATVTRYSAAVGYAQKEYNLSVSATNNLSVFSAAYYHKVSPLVEAGAKATWDSKVEAGAGKAVGLEFATKYVLDSTAFVKAKVADSGVTALSYQQVLRPGVKLGLGASFDALKLAEPVHKLGWSLSFSA</sequence>
<reference evidence="11" key="1">
    <citation type="journal article" date="2021" name="Open Biol.">
        <title>Shared evolutionary footprints suggest mitochondrial oxidative damage underlies multiple complex I losses in fungi.</title>
        <authorList>
            <person name="Schikora-Tamarit M.A."/>
            <person name="Marcet-Houben M."/>
            <person name="Nosek J."/>
            <person name="Gabaldon T."/>
        </authorList>
    </citation>
    <scope>NUCLEOTIDE SEQUENCE</scope>
    <source>
        <strain evidence="11">CBS2887</strain>
    </source>
</reference>
<proteinExistence type="inferred from homology"/>
<evidence type="ECO:0000256" key="1">
    <source>
        <dbReference type="ARBA" id="ARBA00004294"/>
    </source>
</evidence>
<dbReference type="GO" id="GO:0046930">
    <property type="term" value="C:pore complex"/>
    <property type="evidence" value="ECO:0007669"/>
    <property type="project" value="UniProtKB-KW"/>
</dbReference>
<dbReference type="InterPro" id="IPR027246">
    <property type="entry name" value="Porin_Euk/Tom40"/>
</dbReference>
<evidence type="ECO:0000256" key="7">
    <source>
        <dbReference type="ARBA" id="ARBA00023065"/>
    </source>
</evidence>
<evidence type="ECO:0000256" key="4">
    <source>
        <dbReference type="ARBA" id="ARBA00022452"/>
    </source>
</evidence>
<keyword evidence="9" id="KW-0496">Mitochondrion</keyword>
<dbReference type="PANTHER" id="PTHR11743">
    <property type="entry name" value="VOLTAGE-DEPENDENT ANION-SELECTIVE CHANNEL"/>
    <property type="match status" value="1"/>
</dbReference>
<evidence type="ECO:0000313" key="12">
    <source>
        <dbReference type="Proteomes" id="UP000774326"/>
    </source>
</evidence>
<evidence type="ECO:0000256" key="10">
    <source>
        <dbReference type="ARBA" id="ARBA00023136"/>
    </source>
</evidence>